<dbReference type="PANTHER" id="PTHR31350:SF27">
    <property type="entry name" value="HEMIMETHYLATED DNA-BINDING DOMAIN-CONTAINING PROTEIN"/>
    <property type="match status" value="1"/>
</dbReference>
<feature type="region of interest" description="Disordered" evidence="1">
    <location>
        <begin position="967"/>
        <end position="991"/>
    </location>
</feature>
<organism evidence="3 4">
    <name type="scientific">Mycosarcoma maydis</name>
    <name type="common">Corn smut fungus</name>
    <name type="synonym">Ustilago maydis</name>
    <dbReference type="NCBI Taxonomy" id="5270"/>
    <lineage>
        <taxon>Eukaryota</taxon>
        <taxon>Fungi</taxon>
        <taxon>Dikarya</taxon>
        <taxon>Basidiomycota</taxon>
        <taxon>Ustilaginomycotina</taxon>
        <taxon>Ustilaginomycetes</taxon>
        <taxon>Ustilaginales</taxon>
        <taxon>Ustilaginaceae</taxon>
        <taxon>Mycosarcoma</taxon>
    </lineage>
</organism>
<dbReference type="PROSITE" id="PS50181">
    <property type="entry name" value="FBOX"/>
    <property type="match status" value="1"/>
</dbReference>
<dbReference type="OMA" id="PEDWIVN"/>
<proteinExistence type="predicted"/>
<feature type="compositionally biased region" description="Low complexity" evidence="1">
    <location>
        <begin position="262"/>
        <end position="272"/>
    </location>
</feature>
<evidence type="ECO:0000313" key="4">
    <source>
        <dbReference type="Proteomes" id="UP000000561"/>
    </source>
</evidence>
<dbReference type="InterPro" id="IPR001810">
    <property type="entry name" value="F-box_dom"/>
</dbReference>
<dbReference type="Proteomes" id="UP000000561">
    <property type="component" value="Chromosome 2"/>
</dbReference>
<dbReference type="SMART" id="SM00992">
    <property type="entry name" value="YccV-like"/>
    <property type="match status" value="1"/>
</dbReference>
<dbReference type="Pfam" id="PF12937">
    <property type="entry name" value="F-box-like"/>
    <property type="match status" value="1"/>
</dbReference>
<dbReference type="RefSeq" id="XP_011387219.1">
    <property type="nucleotide sequence ID" value="XM_011388917.1"/>
</dbReference>
<dbReference type="SUPFAM" id="SSF141255">
    <property type="entry name" value="YccV-like"/>
    <property type="match status" value="1"/>
</dbReference>
<evidence type="ECO:0000313" key="3">
    <source>
        <dbReference type="EMBL" id="KIS71408.1"/>
    </source>
</evidence>
<evidence type="ECO:0000259" key="2">
    <source>
        <dbReference type="PROSITE" id="PS50181"/>
    </source>
</evidence>
<reference evidence="3 4" key="1">
    <citation type="journal article" date="2006" name="Nature">
        <title>Insights from the genome of the biotrophic fungal plant pathogen Ustilago maydis.</title>
        <authorList>
            <person name="Kamper J."/>
            <person name="Kahmann R."/>
            <person name="Bolker M."/>
            <person name="Ma L.J."/>
            <person name="Brefort T."/>
            <person name="Saville B.J."/>
            <person name="Banuett F."/>
            <person name="Kronstad J.W."/>
            <person name="Gold S.E."/>
            <person name="Muller O."/>
            <person name="Perlin M.H."/>
            <person name="Wosten H.A."/>
            <person name="de Vries R."/>
            <person name="Ruiz-Herrera J."/>
            <person name="Reynaga-Pena C.G."/>
            <person name="Snetselaar K."/>
            <person name="McCann M."/>
            <person name="Perez-Martin J."/>
            <person name="Feldbrugge M."/>
            <person name="Basse C.W."/>
            <person name="Steinberg G."/>
            <person name="Ibeas J.I."/>
            <person name="Holloman W."/>
            <person name="Guzman P."/>
            <person name="Farman M."/>
            <person name="Stajich J.E."/>
            <person name="Sentandreu R."/>
            <person name="Gonzalez-Prieto J.M."/>
            <person name="Kennell J.C."/>
            <person name="Molina L."/>
            <person name="Schirawski J."/>
            <person name="Mendoza-Mendoza A."/>
            <person name="Greilinger D."/>
            <person name="Munch K."/>
            <person name="Rossel N."/>
            <person name="Scherer M."/>
            <person name="Vranes M."/>
            <person name="Ladendorf O."/>
            <person name="Vincon V."/>
            <person name="Fuchs U."/>
            <person name="Sandrock B."/>
            <person name="Meng S."/>
            <person name="Ho E.C."/>
            <person name="Cahill M.J."/>
            <person name="Boyce K.J."/>
            <person name="Klose J."/>
            <person name="Klosterman S.J."/>
            <person name="Deelstra H.J."/>
            <person name="Ortiz-Castellanos L."/>
            <person name="Li W."/>
            <person name="Sanchez-Alonso P."/>
            <person name="Schreier P.H."/>
            <person name="Hauser-Hahn I."/>
            <person name="Vaupel M."/>
            <person name="Koopmann E."/>
            <person name="Friedrich G."/>
            <person name="Voss H."/>
            <person name="Schluter T."/>
            <person name="Margolis J."/>
            <person name="Platt D."/>
            <person name="Swimmer C."/>
            <person name="Gnirke A."/>
            <person name="Chen F."/>
            <person name="Vysotskaia V."/>
            <person name="Mannhaupt G."/>
            <person name="Guldener U."/>
            <person name="Munsterkotter M."/>
            <person name="Haase D."/>
            <person name="Oesterheld M."/>
            <person name="Mewes H.W."/>
            <person name="Mauceli E.W."/>
            <person name="DeCaprio D."/>
            <person name="Wade C.M."/>
            <person name="Butler J."/>
            <person name="Young S."/>
            <person name="Jaffe D.B."/>
            <person name="Calvo S."/>
            <person name="Nusbaum C."/>
            <person name="Galagan J."/>
            <person name="Birren B.W."/>
        </authorList>
    </citation>
    <scope>NUCLEOTIDE SEQUENCE [LARGE SCALE GENOMIC DNA]</scope>
    <source>
        <strain evidence="4">DSM 14603 / FGSC 9021 / UM521</strain>
    </source>
</reference>
<dbReference type="InterPro" id="IPR011722">
    <property type="entry name" value="Hemimethylated_DNA-bd_dom"/>
</dbReference>
<dbReference type="GeneID" id="23562375"/>
<dbReference type="InterPro" id="IPR032698">
    <property type="entry name" value="SirB1_N"/>
</dbReference>
<dbReference type="GO" id="GO:0003677">
    <property type="term" value="F:DNA binding"/>
    <property type="evidence" value="ECO:0007669"/>
    <property type="project" value="InterPro"/>
</dbReference>
<keyword evidence="4" id="KW-1185">Reference proteome</keyword>
<dbReference type="Gene3D" id="1.20.1280.50">
    <property type="match status" value="1"/>
</dbReference>
<dbReference type="InterPro" id="IPR036047">
    <property type="entry name" value="F-box-like_dom_sf"/>
</dbReference>
<dbReference type="AlphaFoldDB" id="A0A0D1CYL9"/>
<dbReference type="InParanoid" id="A0A0D1CYL9"/>
<accession>A0A0D1CYL9</accession>
<evidence type="ECO:0000256" key="1">
    <source>
        <dbReference type="SAM" id="MobiDB-lite"/>
    </source>
</evidence>
<dbReference type="Pfam" id="PF08755">
    <property type="entry name" value="YccV-like"/>
    <property type="match status" value="1"/>
</dbReference>
<dbReference type="eggNOG" id="ENOG502QS7Z">
    <property type="taxonomic scope" value="Eukaryota"/>
</dbReference>
<feature type="region of interest" description="Disordered" evidence="1">
    <location>
        <begin position="723"/>
        <end position="751"/>
    </location>
</feature>
<dbReference type="SUPFAM" id="SSF81383">
    <property type="entry name" value="F-box domain"/>
    <property type="match status" value="1"/>
</dbReference>
<dbReference type="OrthoDB" id="28868at2759"/>
<name>A0A0D1CYL9_MYCMD</name>
<protein>
    <recommendedName>
        <fullName evidence="2">F-box domain-containing protein</fullName>
    </recommendedName>
</protein>
<dbReference type="PANTHER" id="PTHR31350">
    <property type="entry name" value="SI:DKEY-261L7.2"/>
    <property type="match status" value="1"/>
</dbReference>
<feature type="domain" description="F-box" evidence="2">
    <location>
        <begin position="1"/>
        <end position="45"/>
    </location>
</feature>
<feature type="compositionally biased region" description="Polar residues" evidence="1">
    <location>
        <begin position="88"/>
        <end position="105"/>
    </location>
</feature>
<feature type="region of interest" description="Disordered" evidence="1">
    <location>
        <begin position="260"/>
        <end position="287"/>
    </location>
</feature>
<dbReference type="InterPro" id="IPR036623">
    <property type="entry name" value="Hemimethylated_DNA-bd_sf"/>
</dbReference>
<dbReference type="VEuPathDB" id="FungiDB:UMAG_01306"/>
<dbReference type="KEGG" id="uma:UMAG_01306"/>
<sequence length="991" mass="112224">MTAMLPDEVVYLIFSYLDPLSLRSVLQCNTTFYRIATTPALWELPYLLRWSTGDSKREAARGTDAWRKHRQLQRLAKHATQAAAEQSLTTASTSLSPFRNFQPNNGPVGDSAPPLKLDFYRLFLERIRIDQEVLDTLYEQVVATHCYIPPVVALARKFGNDAKDVLAAVVEAQQSGPSWSSSGFPDKAFSAATTQGNGKQLNKNDPLVYNADGYRLSAYRAHLPTTLRSETHHLVILHHAREMLEHLQRREAMQRLSDLALPDPNTNTNINPNPNPESWSPHLGSTRSAKVFPSKQTEWAISLLTMFRGGEATYVENQLDILAAACDLYLQQRFPENSFTGLSVLEVAKGKATAICDFLADHGFRGAREDLFSDLDNHFLHHCFTTNRETLPLSLTLIFCGVANRLGLVTSLCNYPMRVLALVSLDPEAPLPTSAVTACAASEEMFWLDVCEYTTVAYDAHEPTAVDRFARRHSWLQQRPPVLDHHDLVEWIHAMGIPNSADFWRPADPIKMVLRAADNILSSLQRARTAPRNQHPVGQARNALRNIELDRRSARLEQQWRELKRVDHTFLSLYHGRTDPVQHGAIADQIASALDGVAPAIEEDETLWHVARTWRTESMRTLSSQPESWVLPSQTPSQQFRAWMDARAADNDWTLTRMHLHRRSDHWSPHEQQAAKYAAVNAFLRLKRSMSASEVDWIAGSLQHYFMLDVDVIERDFLGLGEADVGTSSEGDGGESKEGSDSSDEEDESSLRRLRISALTNRGILTSPNTRTVLSRMMKAVWSQDAKVPRVDRRVRRQEQRNPKLTIGMPSAEQSKQLAHRVGTIFRHRTYRYAGSILCWDPCCIAPEDWIVNMGVDRLPAPRTSTMMGRGGRHQPFYHSQVADGTLRYVADVNVELIHGPIWIYGLPPNESTRRHSADEHVVEEGRTLGMSMHKMLQLRGIGEYFRCFDQVKGRFRRNEYVRVRFPDDLSDTEEEEPKYGGSDSRSRSPK</sequence>
<dbReference type="Pfam" id="PF13369">
    <property type="entry name" value="Transglut_core2"/>
    <property type="match status" value="1"/>
</dbReference>
<gene>
    <name evidence="3" type="ORF">UMAG_01306</name>
</gene>
<dbReference type="EMBL" id="CM003141">
    <property type="protein sequence ID" value="KIS71408.1"/>
    <property type="molecule type" value="Genomic_DNA"/>
</dbReference>
<dbReference type="Gene3D" id="2.30.30.390">
    <property type="entry name" value="Hemimethylated DNA-binding domain"/>
    <property type="match status" value="1"/>
</dbReference>
<dbReference type="STRING" id="237631.A0A0D1CYL9"/>
<feature type="region of interest" description="Disordered" evidence="1">
    <location>
        <begin position="88"/>
        <end position="109"/>
    </location>
</feature>